<reference evidence="6" key="1">
    <citation type="submission" date="2023-07" db="EMBL/GenBank/DDBJ databases">
        <title>draft genome sequence of fig (Ficus carica).</title>
        <authorList>
            <person name="Takahashi T."/>
            <person name="Nishimura K."/>
        </authorList>
    </citation>
    <scope>NUCLEOTIDE SEQUENCE</scope>
</reference>
<organism evidence="6 7">
    <name type="scientific">Ficus carica</name>
    <name type="common">Common fig</name>
    <dbReference type="NCBI Taxonomy" id="3494"/>
    <lineage>
        <taxon>Eukaryota</taxon>
        <taxon>Viridiplantae</taxon>
        <taxon>Streptophyta</taxon>
        <taxon>Embryophyta</taxon>
        <taxon>Tracheophyta</taxon>
        <taxon>Spermatophyta</taxon>
        <taxon>Magnoliopsida</taxon>
        <taxon>eudicotyledons</taxon>
        <taxon>Gunneridae</taxon>
        <taxon>Pentapetalae</taxon>
        <taxon>rosids</taxon>
        <taxon>fabids</taxon>
        <taxon>Rosales</taxon>
        <taxon>Moraceae</taxon>
        <taxon>Ficeae</taxon>
        <taxon>Ficus</taxon>
    </lineage>
</organism>
<dbReference type="GO" id="GO:0008270">
    <property type="term" value="F:zinc ion binding"/>
    <property type="evidence" value="ECO:0007669"/>
    <property type="project" value="UniProtKB-KW"/>
</dbReference>
<feature type="compositionally biased region" description="Low complexity" evidence="4">
    <location>
        <begin position="149"/>
        <end position="161"/>
    </location>
</feature>
<evidence type="ECO:0000256" key="4">
    <source>
        <dbReference type="SAM" id="MobiDB-lite"/>
    </source>
</evidence>
<keyword evidence="7" id="KW-1185">Reference proteome</keyword>
<dbReference type="SUPFAM" id="SSF48695">
    <property type="entry name" value="Multiheme cytochromes"/>
    <property type="match status" value="1"/>
</dbReference>
<dbReference type="CDD" id="cd19821">
    <property type="entry name" value="Bbox1_BBX-like"/>
    <property type="match status" value="1"/>
</dbReference>
<dbReference type="SMART" id="SM00336">
    <property type="entry name" value="BBOX"/>
    <property type="match status" value="1"/>
</dbReference>
<evidence type="ECO:0000256" key="1">
    <source>
        <dbReference type="ARBA" id="ARBA00022723"/>
    </source>
</evidence>
<gene>
    <name evidence="6" type="ORF">TIFTF001_032115</name>
</gene>
<accession>A0AA88DW41</accession>
<feature type="compositionally biased region" description="Basic and acidic residues" evidence="4">
    <location>
        <begin position="209"/>
        <end position="219"/>
    </location>
</feature>
<dbReference type="AlphaFoldDB" id="A0AA88DW41"/>
<dbReference type="InterPro" id="IPR049808">
    <property type="entry name" value="CONSTANS-like_Bbox1"/>
</dbReference>
<feature type="region of interest" description="Disordered" evidence="4">
    <location>
        <begin position="80"/>
        <end position="107"/>
    </location>
</feature>
<dbReference type="EMBL" id="BTGU01000140">
    <property type="protein sequence ID" value="GMN63030.1"/>
    <property type="molecule type" value="Genomic_DNA"/>
</dbReference>
<dbReference type="InterPro" id="IPR036280">
    <property type="entry name" value="Multihaem_cyt_sf"/>
</dbReference>
<name>A0AA88DW41_FICCA</name>
<protein>
    <recommendedName>
        <fullName evidence="5">B box-type domain-containing protein</fullName>
    </recommendedName>
</protein>
<dbReference type="Pfam" id="PF00643">
    <property type="entry name" value="zf-B_box"/>
    <property type="match status" value="1"/>
</dbReference>
<feature type="region of interest" description="Disordered" evidence="4">
    <location>
        <begin position="123"/>
        <end position="220"/>
    </location>
</feature>
<proteinExistence type="predicted"/>
<feature type="compositionally biased region" description="Acidic residues" evidence="4">
    <location>
        <begin position="123"/>
        <end position="133"/>
    </location>
</feature>
<dbReference type="InterPro" id="IPR000315">
    <property type="entry name" value="Znf_B-box"/>
</dbReference>
<keyword evidence="1" id="KW-0479">Metal-binding</keyword>
<feature type="compositionally biased region" description="Polar residues" evidence="4">
    <location>
        <begin position="89"/>
        <end position="98"/>
    </location>
</feature>
<dbReference type="PANTHER" id="PTHR31717">
    <property type="entry name" value="ZINC FINGER PROTEIN CONSTANS-LIKE 10"/>
    <property type="match status" value="1"/>
</dbReference>
<evidence type="ECO:0000256" key="2">
    <source>
        <dbReference type="ARBA" id="ARBA00022771"/>
    </source>
</evidence>
<feature type="domain" description="B box-type" evidence="5">
    <location>
        <begin position="1"/>
        <end position="45"/>
    </location>
</feature>
<evidence type="ECO:0000259" key="5">
    <source>
        <dbReference type="SMART" id="SM00336"/>
    </source>
</evidence>
<sequence>MKDCELCGLRARMHCESDQASLCWDCDEKVHGANFLVAKHTRSLLCHVCHSPTPWKASGPKLTPTVSVCETCVDCHGRRFERGPDDDSQGGNDESQGGNDEDQDDLVDDDEIDEVDLLSVDGDYEDFSDEDGENQVVPLSFSSPPPPAAAETATVAYSSTTSEEEERLSVSKRMREDMNPDSDDEATSSGSFRSEKRRRLSEDYGSVRAQDDDGQRESSRSTAIIASLQRLTNAAITDVDSASATILGICKLSRDQSR</sequence>
<dbReference type="Proteomes" id="UP001187192">
    <property type="component" value="Unassembled WGS sequence"/>
</dbReference>
<evidence type="ECO:0000313" key="6">
    <source>
        <dbReference type="EMBL" id="GMN63030.1"/>
    </source>
</evidence>
<evidence type="ECO:0000313" key="7">
    <source>
        <dbReference type="Proteomes" id="UP001187192"/>
    </source>
</evidence>
<dbReference type="PANTHER" id="PTHR31717:SF60">
    <property type="entry name" value="B-BOX TYPE ZINC FINGER FAMILY PROTEIN"/>
    <property type="match status" value="1"/>
</dbReference>
<keyword evidence="3" id="KW-0862">Zinc</keyword>
<feature type="compositionally biased region" description="Basic and acidic residues" evidence="4">
    <location>
        <begin position="167"/>
        <end position="178"/>
    </location>
</feature>
<keyword evidence="2" id="KW-0863">Zinc-finger</keyword>
<comment type="caution">
    <text evidence="6">The sequence shown here is derived from an EMBL/GenBank/DDBJ whole genome shotgun (WGS) entry which is preliminary data.</text>
</comment>
<evidence type="ECO:0000256" key="3">
    <source>
        <dbReference type="ARBA" id="ARBA00022833"/>
    </source>
</evidence>